<organism evidence="1 2">
    <name type="scientific">Pedobacter chinensis</name>
    <dbReference type="NCBI Taxonomy" id="2282421"/>
    <lineage>
        <taxon>Bacteria</taxon>
        <taxon>Pseudomonadati</taxon>
        <taxon>Bacteroidota</taxon>
        <taxon>Sphingobacteriia</taxon>
        <taxon>Sphingobacteriales</taxon>
        <taxon>Sphingobacteriaceae</taxon>
        <taxon>Pedobacter</taxon>
    </lineage>
</organism>
<dbReference type="OrthoDB" id="707775at2"/>
<protein>
    <submittedName>
        <fullName evidence="1">Uncharacterized protein</fullName>
    </submittedName>
</protein>
<dbReference type="Gene3D" id="3.40.50.20">
    <property type="match status" value="1"/>
</dbReference>
<evidence type="ECO:0000313" key="1">
    <source>
        <dbReference type="EMBL" id="RDC58291.1"/>
    </source>
</evidence>
<evidence type="ECO:0000313" key="2">
    <source>
        <dbReference type="Proteomes" id="UP000253961"/>
    </source>
</evidence>
<dbReference type="RefSeq" id="WP_115401700.1">
    <property type="nucleotide sequence ID" value="NZ_QPKV01000002.1"/>
</dbReference>
<keyword evidence="2" id="KW-1185">Reference proteome</keyword>
<accession>A0A369Q028</accession>
<comment type="caution">
    <text evidence="1">The sequence shown here is derived from an EMBL/GenBank/DDBJ whole genome shotgun (WGS) entry which is preliminary data.</text>
</comment>
<dbReference type="AlphaFoldDB" id="A0A369Q028"/>
<gene>
    <name evidence="1" type="ORF">DU508_04980</name>
</gene>
<dbReference type="Proteomes" id="UP000253961">
    <property type="component" value="Unassembled WGS sequence"/>
</dbReference>
<name>A0A369Q028_9SPHI</name>
<dbReference type="EMBL" id="QPKV01000002">
    <property type="protein sequence ID" value="RDC58291.1"/>
    <property type="molecule type" value="Genomic_DNA"/>
</dbReference>
<proteinExistence type="predicted"/>
<reference evidence="1 2" key="1">
    <citation type="submission" date="2018-07" db="EMBL/GenBank/DDBJ databases">
        <title>Pedobacter sp. nov., isolated from soil.</title>
        <authorList>
            <person name="Zhou L.Y."/>
            <person name="Du Z.J."/>
        </authorList>
    </citation>
    <scope>NUCLEOTIDE SEQUENCE [LARGE SCALE GENOMIC DNA]</scope>
    <source>
        <strain evidence="1 2">JDX94</strain>
    </source>
</reference>
<sequence length="159" mass="17474">MKILITGGNNAKALKLMKAFPSHFVLLADYGEVPGIVAENYAFSSLGILNEDSIAHILLNFCITEAIDCIIPLHFFEVEPLAKSAVLFDEYGIQVLTPPADSLAEYILEEKNTFQNFAVFVRGECVFSSGAEIFVKQGEELNGVFGYNSPSDDLKLFTI</sequence>